<evidence type="ECO:0000313" key="7">
    <source>
        <dbReference type="EMBL" id="VFQ83367.1"/>
    </source>
</evidence>
<dbReference type="Proteomes" id="UP000595140">
    <property type="component" value="Unassembled WGS sequence"/>
</dbReference>
<dbReference type="GO" id="GO:0004842">
    <property type="term" value="F:ubiquitin-protein transferase activity"/>
    <property type="evidence" value="ECO:0007669"/>
    <property type="project" value="TreeGrafter"/>
</dbReference>
<dbReference type="CDD" id="cd16649">
    <property type="entry name" value="mRING-HC-C3HC5_CGRF1-like"/>
    <property type="match status" value="1"/>
</dbReference>
<dbReference type="Gene3D" id="3.30.40.10">
    <property type="entry name" value="Zinc/RING finger domain, C3HC4 (zinc finger)"/>
    <property type="match status" value="1"/>
</dbReference>
<dbReference type="InterPro" id="IPR001841">
    <property type="entry name" value="Znf_RING"/>
</dbReference>
<organism evidence="7 8">
    <name type="scientific">Cuscuta campestris</name>
    <dbReference type="NCBI Taxonomy" id="132261"/>
    <lineage>
        <taxon>Eukaryota</taxon>
        <taxon>Viridiplantae</taxon>
        <taxon>Streptophyta</taxon>
        <taxon>Embryophyta</taxon>
        <taxon>Tracheophyta</taxon>
        <taxon>Spermatophyta</taxon>
        <taxon>Magnoliopsida</taxon>
        <taxon>eudicotyledons</taxon>
        <taxon>Gunneridae</taxon>
        <taxon>Pentapetalae</taxon>
        <taxon>asterids</taxon>
        <taxon>lamiids</taxon>
        <taxon>Solanales</taxon>
        <taxon>Convolvulaceae</taxon>
        <taxon>Cuscuteae</taxon>
        <taxon>Cuscuta</taxon>
        <taxon>Cuscuta subgen. Grammica</taxon>
        <taxon>Cuscuta sect. Cleistogrammica</taxon>
    </lineage>
</organism>
<accession>A0A484M434</accession>
<evidence type="ECO:0000256" key="4">
    <source>
        <dbReference type="PROSITE-ProRule" id="PRU00175"/>
    </source>
</evidence>
<evidence type="ECO:0000256" key="3">
    <source>
        <dbReference type="ARBA" id="ARBA00022833"/>
    </source>
</evidence>
<dbReference type="PANTHER" id="PTHR42647">
    <property type="entry name" value="SBP (S-RIBONUCLEASE BINDING PROTEIN) FAMILY PROTEIN"/>
    <property type="match status" value="1"/>
</dbReference>
<keyword evidence="1" id="KW-0479">Metal-binding</keyword>
<dbReference type="Pfam" id="PF13920">
    <property type="entry name" value="zf-C3HC4_3"/>
    <property type="match status" value="1"/>
</dbReference>
<dbReference type="PROSITE" id="PS50089">
    <property type="entry name" value="ZF_RING_2"/>
    <property type="match status" value="1"/>
</dbReference>
<feature type="domain" description="RING-type" evidence="6">
    <location>
        <begin position="365"/>
        <end position="402"/>
    </location>
</feature>
<reference evidence="7 8" key="1">
    <citation type="submission" date="2018-04" db="EMBL/GenBank/DDBJ databases">
        <authorList>
            <person name="Vogel A."/>
        </authorList>
    </citation>
    <scope>NUCLEOTIDE SEQUENCE [LARGE SCALE GENOMIC DNA]</scope>
</reference>
<keyword evidence="8" id="KW-1185">Reference proteome</keyword>
<dbReference type="OrthoDB" id="1711136at2759"/>
<dbReference type="AlphaFoldDB" id="A0A484M434"/>
<keyword evidence="3" id="KW-0862">Zinc</keyword>
<protein>
    <recommendedName>
        <fullName evidence="6">RING-type domain-containing protein</fullName>
    </recommendedName>
</protein>
<feature type="region of interest" description="Disordered" evidence="5">
    <location>
        <begin position="184"/>
        <end position="213"/>
    </location>
</feature>
<name>A0A484M434_9ASTE</name>
<dbReference type="PANTHER" id="PTHR42647:SF55">
    <property type="entry name" value="BOI-RELATED E3 UBIQUITIN-PROTEIN LIGASE 1"/>
    <property type="match status" value="1"/>
</dbReference>
<dbReference type="SUPFAM" id="SSF57850">
    <property type="entry name" value="RING/U-box"/>
    <property type="match status" value="1"/>
</dbReference>
<evidence type="ECO:0000256" key="5">
    <source>
        <dbReference type="SAM" id="MobiDB-lite"/>
    </source>
</evidence>
<gene>
    <name evidence="7" type="ORF">CCAM_LOCUS25143</name>
</gene>
<dbReference type="InterPro" id="IPR013083">
    <property type="entry name" value="Znf_RING/FYVE/PHD"/>
</dbReference>
<keyword evidence="2 4" id="KW-0863">Zinc-finger</keyword>
<dbReference type="GO" id="GO:0043067">
    <property type="term" value="P:regulation of programmed cell death"/>
    <property type="evidence" value="ECO:0007669"/>
    <property type="project" value="TreeGrafter"/>
</dbReference>
<evidence type="ECO:0000259" key="6">
    <source>
        <dbReference type="PROSITE" id="PS50089"/>
    </source>
</evidence>
<dbReference type="EMBL" id="OOIL02002582">
    <property type="protein sequence ID" value="VFQ83367.1"/>
    <property type="molecule type" value="Genomic_DNA"/>
</dbReference>
<evidence type="ECO:0000256" key="2">
    <source>
        <dbReference type="ARBA" id="ARBA00022771"/>
    </source>
</evidence>
<dbReference type="GO" id="GO:0008270">
    <property type="term" value="F:zinc ion binding"/>
    <property type="evidence" value="ECO:0007669"/>
    <property type="project" value="UniProtKB-KW"/>
</dbReference>
<evidence type="ECO:0000256" key="1">
    <source>
        <dbReference type="ARBA" id="ARBA00022723"/>
    </source>
</evidence>
<sequence length="416" mass="45761">MHDQSTADAIHLPRILMEEYRDKMDHHMVFIDLEKTYNRVLREVLQRVALLVRVAPMVGGGDGEDASVGYECDGESGAITATAGLEARRGGARWRLWWVLDATHLHLFHPQQQLSLNHGEFGVQGSHHHQLGFGNGEMRSAPALPFSPAGVAAFPGSFLPLHPSLLPGDPLPAKTSLNTESGLTHNLQQVPKKRPRDSPSLNPPAAAAPEKRTQIPSLLGEEILPVIQQYQLEIDTIVSHHAKKMKMEFEERQKKQGRILAASIGERVMKKLKEKDAQIQRLAKLNFALQEKLKNLCVENQLWRDLAQSNEAAANSLRWDLEQVLAHIGGDRISGVGRAATEESCCGSCEEPEVGTPAAAEERMCRRCGERESSVLLLPCRHLCLCSACGSTAMPRNCPVCNSAMNATLHVNMSSS</sequence>
<proteinExistence type="predicted"/>
<evidence type="ECO:0000313" key="8">
    <source>
        <dbReference type="Proteomes" id="UP000595140"/>
    </source>
</evidence>